<reference evidence="2" key="3">
    <citation type="journal article" date="2017" name="Nature">
        <title>Genome sequence of the progenitor of the wheat D genome Aegilops tauschii.</title>
        <authorList>
            <person name="Luo M.C."/>
            <person name="Gu Y.Q."/>
            <person name="Puiu D."/>
            <person name="Wang H."/>
            <person name="Twardziok S.O."/>
            <person name="Deal K.R."/>
            <person name="Huo N."/>
            <person name="Zhu T."/>
            <person name="Wang L."/>
            <person name="Wang Y."/>
            <person name="McGuire P.E."/>
            <person name="Liu S."/>
            <person name="Long H."/>
            <person name="Ramasamy R.K."/>
            <person name="Rodriguez J.C."/>
            <person name="Van S.L."/>
            <person name="Yuan L."/>
            <person name="Wang Z."/>
            <person name="Xia Z."/>
            <person name="Xiao L."/>
            <person name="Anderson O.D."/>
            <person name="Ouyang S."/>
            <person name="Liang Y."/>
            <person name="Zimin A.V."/>
            <person name="Pertea G."/>
            <person name="Qi P."/>
            <person name="Bennetzen J.L."/>
            <person name="Dai X."/>
            <person name="Dawson M.W."/>
            <person name="Muller H.G."/>
            <person name="Kugler K."/>
            <person name="Rivarola-Duarte L."/>
            <person name="Spannagl M."/>
            <person name="Mayer K.F.X."/>
            <person name="Lu F.H."/>
            <person name="Bevan M.W."/>
            <person name="Leroy P."/>
            <person name="Li P."/>
            <person name="You F.M."/>
            <person name="Sun Q."/>
            <person name="Liu Z."/>
            <person name="Lyons E."/>
            <person name="Wicker T."/>
            <person name="Salzberg S.L."/>
            <person name="Devos K.M."/>
            <person name="Dvorak J."/>
        </authorList>
    </citation>
    <scope>NUCLEOTIDE SEQUENCE [LARGE SCALE GENOMIC DNA]</scope>
    <source>
        <strain evidence="2">cv. AL8/78</strain>
    </source>
</reference>
<feature type="compositionally biased region" description="Pro residues" evidence="1">
    <location>
        <begin position="118"/>
        <end position="130"/>
    </location>
</feature>
<accession>A0A453PPT1</accession>
<reference evidence="2" key="5">
    <citation type="journal article" date="2021" name="G3 (Bethesda)">
        <title>Aegilops tauschii genome assembly Aet v5.0 features greater sequence contiguity and improved annotation.</title>
        <authorList>
            <person name="Wang L."/>
            <person name="Zhu T."/>
            <person name="Rodriguez J.C."/>
            <person name="Deal K.R."/>
            <person name="Dubcovsky J."/>
            <person name="McGuire P.E."/>
            <person name="Lux T."/>
            <person name="Spannagl M."/>
            <person name="Mayer K.F.X."/>
            <person name="Baldrich P."/>
            <person name="Meyers B.C."/>
            <person name="Huo N."/>
            <person name="Gu Y.Q."/>
            <person name="Zhou H."/>
            <person name="Devos K.M."/>
            <person name="Bennetzen J.L."/>
            <person name="Unver T."/>
            <person name="Budak H."/>
            <person name="Gulick P.J."/>
            <person name="Galiba G."/>
            <person name="Kalapos B."/>
            <person name="Nelson D.R."/>
            <person name="Li P."/>
            <person name="You F.M."/>
            <person name="Luo M.C."/>
            <person name="Dvorak J."/>
        </authorList>
    </citation>
    <scope>NUCLEOTIDE SEQUENCE [LARGE SCALE GENOMIC DNA]</scope>
    <source>
        <strain evidence="2">cv. AL8/78</strain>
    </source>
</reference>
<dbReference type="EnsemblPlants" id="AET6Gv20805800.3">
    <property type="protein sequence ID" value="AET6Gv20805800.3"/>
    <property type="gene ID" value="AET6Gv20805800"/>
</dbReference>
<reference evidence="2" key="4">
    <citation type="submission" date="2019-03" db="UniProtKB">
        <authorList>
            <consortium name="EnsemblPlants"/>
        </authorList>
    </citation>
    <scope>IDENTIFICATION</scope>
</reference>
<keyword evidence="3" id="KW-1185">Reference proteome</keyword>
<protein>
    <submittedName>
        <fullName evidence="2">Uncharacterized protein</fullName>
    </submittedName>
</protein>
<reference evidence="3" key="1">
    <citation type="journal article" date="2014" name="Science">
        <title>Ancient hybridizations among the ancestral genomes of bread wheat.</title>
        <authorList>
            <consortium name="International Wheat Genome Sequencing Consortium,"/>
            <person name="Marcussen T."/>
            <person name="Sandve S.R."/>
            <person name="Heier L."/>
            <person name="Spannagl M."/>
            <person name="Pfeifer M."/>
            <person name="Jakobsen K.S."/>
            <person name="Wulff B.B."/>
            <person name="Steuernagel B."/>
            <person name="Mayer K.F."/>
            <person name="Olsen O.A."/>
        </authorList>
    </citation>
    <scope>NUCLEOTIDE SEQUENCE [LARGE SCALE GENOMIC DNA]</scope>
    <source>
        <strain evidence="3">cv. AL8/78</strain>
    </source>
</reference>
<proteinExistence type="predicted"/>
<evidence type="ECO:0000256" key="1">
    <source>
        <dbReference type="SAM" id="MobiDB-lite"/>
    </source>
</evidence>
<reference evidence="3" key="2">
    <citation type="journal article" date="2017" name="Nat. Plants">
        <title>The Aegilops tauschii genome reveals multiple impacts of transposons.</title>
        <authorList>
            <person name="Zhao G."/>
            <person name="Zou C."/>
            <person name="Li K."/>
            <person name="Wang K."/>
            <person name="Li T."/>
            <person name="Gao L."/>
            <person name="Zhang X."/>
            <person name="Wang H."/>
            <person name="Yang Z."/>
            <person name="Liu X."/>
            <person name="Jiang W."/>
            <person name="Mao L."/>
            <person name="Kong X."/>
            <person name="Jiao Y."/>
            <person name="Jia J."/>
        </authorList>
    </citation>
    <scope>NUCLEOTIDE SEQUENCE [LARGE SCALE GENOMIC DNA]</scope>
    <source>
        <strain evidence="3">cv. AL8/78</strain>
    </source>
</reference>
<sequence length="154" mass="16202">VDGVSRGFSSRGPETPRNHVGPFSTGGLYGPILSNPRETTRTHAARNPRPATQGIARPRTPPARGRDDAAATTEGKSPASATEGKSPAGERRSPHAAARLCPTPALLLQRTGLLPGGKPSPPLPSPPPLPASVLTLSPVVSHRRRRARQERVLF</sequence>
<feature type="region of interest" description="Disordered" evidence="1">
    <location>
        <begin position="1"/>
        <end position="154"/>
    </location>
</feature>
<dbReference type="Proteomes" id="UP000015105">
    <property type="component" value="Chromosome 6D"/>
</dbReference>
<name>A0A453PPT1_AEGTS</name>
<dbReference type="Gramene" id="AET6Gv20805800.3">
    <property type="protein sequence ID" value="AET6Gv20805800.3"/>
    <property type="gene ID" value="AET6Gv20805800"/>
</dbReference>
<evidence type="ECO:0000313" key="3">
    <source>
        <dbReference type="Proteomes" id="UP000015105"/>
    </source>
</evidence>
<organism evidence="2 3">
    <name type="scientific">Aegilops tauschii subsp. strangulata</name>
    <name type="common">Goatgrass</name>
    <dbReference type="NCBI Taxonomy" id="200361"/>
    <lineage>
        <taxon>Eukaryota</taxon>
        <taxon>Viridiplantae</taxon>
        <taxon>Streptophyta</taxon>
        <taxon>Embryophyta</taxon>
        <taxon>Tracheophyta</taxon>
        <taxon>Spermatophyta</taxon>
        <taxon>Magnoliopsida</taxon>
        <taxon>Liliopsida</taxon>
        <taxon>Poales</taxon>
        <taxon>Poaceae</taxon>
        <taxon>BOP clade</taxon>
        <taxon>Pooideae</taxon>
        <taxon>Triticodae</taxon>
        <taxon>Triticeae</taxon>
        <taxon>Triticinae</taxon>
        <taxon>Aegilops</taxon>
    </lineage>
</organism>
<feature type="compositionally biased region" description="Low complexity" evidence="1">
    <location>
        <begin position="131"/>
        <end position="140"/>
    </location>
</feature>
<dbReference type="AlphaFoldDB" id="A0A453PPT1"/>
<evidence type="ECO:0000313" key="2">
    <source>
        <dbReference type="EnsemblPlants" id="AET6Gv20805800.3"/>
    </source>
</evidence>